<evidence type="ECO:0000256" key="1">
    <source>
        <dbReference type="SAM" id="MobiDB-lite"/>
    </source>
</evidence>
<dbReference type="EMBL" id="JMSN01000017">
    <property type="protein sequence ID" value="KDN51302.1"/>
    <property type="molecule type" value="Genomic_DNA"/>
</dbReference>
<dbReference type="AlphaFoldDB" id="A0A066WBI2"/>
<accession>A0A066WBI2</accession>
<dbReference type="Proteomes" id="UP000027361">
    <property type="component" value="Unassembled WGS sequence"/>
</dbReference>
<protein>
    <submittedName>
        <fullName evidence="2">Uncharacterized protein</fullName>
    </submittedName>
</protein>
<organism evidence="2 3">
    <name type="scientific">Tilletiaria anomala (strain ATCC 24038 / CBS 436.72 / UBC 951)</name>
    <dbReference type="NCBI Taxonomy" id="1037660"/>
    <lineage>
        <taxon>Eukaryota</taxon>
        <taxon>Fungi</taxon>
        <taxon>Dikarya</taxon>
        <taxon>Basidiomycota</taxon>
        <taxon>Ustilaginomycotina</taxon>
        <taxon>Exobasidiomycetes</taxon>
        <taxon>Georgefischeriales</taxon>
        <taxon>Tilletiariaceae</taxon>
        <taxon>Tilletiaria</taxon>
    </lineage>
</organism>
<feature type="compositionally biased region" description="Acidic residues" evidence="1">
    <location>
        <begin position="69"/>
        <end position="85"/>
    </location>
</feature>
<proteinExistence type="predicted"/>
<dbReference type="RefSeq" id="XP_013244638.1">
    <property type="nucleotide sequence ID" value="XM_013389184.1"/>
</dbReference>
<reference evidence="2 3" key="1">
    <citation type="submission" date="2014-05" db="EMBL/GenBank/DDBJ databases">
        <title>Draft genome sequence of a rare smut relative, Tilletiaria anomala UBC 951.</title>
        <authorList>
            <consortium name="DOE Joint Genome Institute"/>
            <person name="Toome M."/>
            <person name="Kuo A."/>
            <person name="Henrissat B."/>
            <person name="Lipzen A."/>
            <person name="Tritt A."/>
            <person name="Yoshinaga Y."/>
            <person name="Zane M."/>
            <person name="Barry K."/>
            <person name="Grigoriev I.V."/>
            <person name="Spatafora J.W."/>
            <person name="Aimea M.C."/>
        </authorList>
    </citation>
    <scope>NUCLEOTIDE SEQUENCE [LARGE SCALE GENOMIC DNA]</scope>
    <source>
        <strain evidence="2 3">UBC 951</strain>
    </source>
</reference>
<sequence>MHFPRDPEMHYLLGYAGLTLDSETSPLISPEVTFYPTWIPRPSGKGVTPFDSAGLFAASDKNLHRAGEDEYSADEQAQDGTAFDEEPLSLKSWDRELRRGSLRITPRQKARLSDIARFIGLRQSGAYSASATSEPNMIEAEIKVGSRVTPLAHRKKKGKDLYKAQASKFKGFYAD</sequence>
<feature type="region of interest" description="Disordered" evidence="1">
    <location>
        <begin position="66"/>
        <end position="85"/>
    </location>
</feature>
<evidence type="ECO:0000313" key="3">
    <source>
        <dbReference type="Proteomes" id="UP000027361"/>
    </source>
</evidence>
<dbReference type="GeneID" id="25264004"/>
<keyword evidence="3" id="KW-1185">Reference proteome</keyword>
<dbReference type="InParanoid" id="A0A066WBI2"/>
<comment type="caution">
    <text evidence="2">The sequence shown here is derived from an EMBL/GenBank/DDBJ whole genome shotgun (WGS) entry which is preliminary data.</text>
</comment>
<evidence type="ECO:0000313" key="2">
    <source>
        <dbReference type="EMBL" id="KDN51302.1"/>
    </source>
</evidence>
<dbReference type="HOGENOM" id="CLU_1533626_0_0_1"/>
<gene>
    <name evidence="2" type="ORF">K437DRAFT_254889</name>
</gene>
<name>A0A066WBI2_TILAU</name>